<keyword evidence="7 11" id="KW-0798">TonB box</keyword>
<dbReference type="GO" id="GO:0015889">
    <property type="term" value="P:cobalamin transport"/>
    <property type="evidence" value="ECO:0007669"/>
    <property type="project" value="TreeGrafter"/>
</dbReference>
<dbReference type="GO" id="GO:0006811">
    <property type="term" value="P:monoatomic ion transport"/>
    <property type="evidence" value="ECO:0007669"/>
    <property type="project" value="UniProtKB-KW"/>
</dbReference>
<dbReference type="Pfam" id="PF00593">
    <property type="entry name" value="TonB_dep_Rec_b-barrel"/>
    <property type="match status" value="1"/>
</dbReference>
<keyword evidence="4 10" id="KW-0812">Transmembrane</keyword>
<keyword evidence="8 10" id="KW-0472">Membrane</keyword>
<dbReference type="Gene3D" id="2.170.130.10">
    <property type="entry name" value="TonB-dependent receptor, plug domain"/>
    <property type="match status" value="1"/>
</dbReference>
<dbReference type="eggNOG" id="COG4206">
    <property type="taxonomic scope" value="Bacteria"/>
</dbReference>
<organism evidence="15 16">
    <name type="scientific">Lutibaculum baratangense AMV1</name>
    <dbReference type="NCBI Taxonomy" id="631454"/>
    <lineage>
        <taxon>Bacteria</taxon>
        <taxon>Pseudomonadati</taxon>
        <taxon>Pseudomonadota</taxon>
        <taxon>Alphaproteobacteria</taxon>
        <taxon>Hyphomicrobiales</taxon>
        <taxon>Tepidamorphaceae</taxon>
        <taxon>Lutibaculum</taxon>
    </lineage>
</organism>
<keyword evidence="3 10" id="KW-1134">Transmembrane beta strand</keyword>
<keyword evidence="16" id="KW-1185">Reference proteome</keyword>
<evidence type="ECO:0000256" key="3">
    <source>
        <dbReference type="ARBA" id="ARBA00022452"/>
    </source>
</evidence>
<comment type="caution">
    <text evidence="15">The sequence shown here is derived from an EMBL/GenBank/DDBJ whole genome shotgun (WGS) entry which is preliminary data.</text>
</comment>
<dbReference type="EMBL" id="AWXZ01000015">
    <property type="protein sequence ID" value="ESR26450.1"/>
    <property type="molecule type" value="Genomic_DNA"/>
</dbReference>
<evidence type="ECO:0000259" key="14">
    <source>
        <dbReference type="Pfam" id="PF07715"/>
    </source>
</evidence>
<dbReference type="GO" id="GO:0009279">
    <property type="term" value="C:cell outer membrane"/>
    <property type="evidence" value="ECO:0007669"/>
    <property type="project" value="UniProtKB-SubCell"/>
</dbReference>
<gene>
    <name evidence="15" type="ORF">N177_0950</name>
</gene>
<dbReference type="RefSeq" id="WP_023431096.1">
    <property type="nucleotide sequence ID" value="NZ_AWXZ01000015.1"/>
</dbReference>
<feature type="domain" description="TonB-dependent receptor-like beta-barrel" evidence="13">
    <location>
        <begin position="195"/>
        <end position="615"/>
    </location>
</feature>
<reference evidence="15 16" key="1">
    <citation type="journal article" date="2014" name="Genome Announc.">
        <title>Draft Genome Sequence of Lutibaculum baratangense Strain AMV1T, Isolated from a Mud Volcano in Andamans, India.</title>
        <authorList>
            <person name="Singh A."/>
            <person name="Sreenivas A."/>
            <person name="Sathyanarayana Reddy G."/>
            <person name="Pinnaka A.K."/>
            <person name="Shivaji S."/>
        </authorList>
    </citation>
    <scope>NUCLEOTIDE SEQUENCE [LARGE SCALE GENOMIC DNA]</scope>
    <source>
        <strain evidence="15 16">AMV1</strain>
    </source>
</reference>
<dbReference type="Pfam" id="PF07715">
    <property type="entry name" value="Plug"/>
    <property type="match status" value="1"/>
</dbReference>
<sequence length="646" mass="70236">MAGLVAGSLALAAPHVPAAAQEVFDLGEIVVSAGRTPAPSGAIGRAHTVLDSQRIEELQIRYVSEALRHVPGVSVSQTGTTGGITQVRMRGSESNHVLVMIDGVEANELSQGEFDFGGLLAADIERIEVLRGPQSAFWGSNATAGVINIVTKSGRRGSSEARVTSEVGSDGTAMLNPSLRVGGERYDFAVSGAFRRNDGFNISDLGTEDDGHRNATVNAKTRIDLAHNLFLDASGRYVDRSADSDAQDFSGGPYQGLVIDTDDWTDTTESLGGIGLTWELLGGRFVQEARLKGSQIRRDNATDGARSSSNEGSRVEGTYQATFNFDTPELLDAHHRLTGGVEAKRETYRNLPPATPDQLEEQERRTTSFVAEYRVDLLDRLFLTGAVRHDDNDAFENTTTWSASAAYLLPTETRLHASVGTGITNPTFTEQFGYYPDSFIANPDLKPEESFGWDVGIERSFFDGRMTADITYFNATLRDEITTIYLPSGLSTAVNQSGKSPREGVEFAFTARPVEGLSVTAAYTYLSARNPDGSAEIRRPRHSGSVSAVYTFAEGRANVFADVVFNGRMQDDSYVNYFVDFSAERVILDDYVVVNVGGEYRVNDRLAVFGRVENLFDEEYENVFGYNTAGITGYAGLRMTLGSERL</sequence>
<dbReference type="SUPFAM" id="SSF56935">
    <property type="entry name" value="Porins"/>
    <property type="match status" value="1"/>
</dbReference>
<keyword evidence="9 10" id="KW-0998">Cell outer membrane</keyword>
<dbReference type="InterPro" id="IPR036942">
    <property type="entry name" value="Beta-barrel_TonB_sf"/>
</dbReference>
<comment type="similarity">
    <text evidence="10 11">Belongs to the TonB-dependent receptor family.</text>
</comment>
<dbReference type="PANTHER" id="PTHR30069:SF53">
    <property type="entry name" value="COLICIN I RECEPTOR-RELATED"/>
    <property type="match status" value="1"/>
</dbReference>
<evidence type="ECO:0000313" key="15">
    <source>
        <dbReference type="EMBL" id="ESR26450.1"/>
    </source>
</evidence>
<dbReference type="OrthoDB" id="9760333at2"/>
<keyword evidence="2 10" id="KW-0813">Transport</keyword>
<evidence type="ECO:0000256" key="4">
    <source>
        <dbReference type="ARBA" id="ARBA00022692"/>
    </source>
</evidence>
<evidence type="ECO:0000256" key="12">
    <source>
        <dbReference type="SAM" id="MobiDB-lite"/>
    </source>
</evidence>
<dbReference type="STRING" id="631454.N177_0950"/>
<feature type="region of interest" description="Disordered" evidence="12">
    <location>
        <begin position="296"/>
        <end position="315"/>
    </location>
</feature>
<dbReference type="Proteomes" id="UP000017819">
    <property type="component" value="Unassembled WGS sequence"/>
</dbReference>
<evidence type="ECO:0000256" key="11">
    <source>
        <dbReference type="RuleBase" id="RU003357"/>
    </source>
</evidence>
<dbReference type="CDD" id="cd01347">
    <property type="entry name" value="ligand_gated_channel"/>
    <property type="match status" value="1"/>
</dbReference>
<evidence type="ECO:0000256" key="7">
    <source>
        <dbReference type="ARBA" id="ARBA00023077"/>
    </source>
</evidence>
<dbReference type="PANTHER" id="PTHR30069">
    <property type="entry name" value="TONB-DEPENDENT OUTER MEMBRANE RECEPTOR"/>
    <property type="match status" value="1"/>
</dbReference>
<feature type="domain" description="TonB-dependent receptor plug" evidence="14">
    <location>
        <begin position="46"/>
        <end position="146"/>
    </location>
</feature>
<dbReference type="InterPro" id="IPR039426">
    <property type="entry name" value="TonB-dep_rcpt-like"/>
</dbReference>
<evidence type="ECO:0000256" key="10">
    <source>
        <dbReference type="PROSITE-ProRule" id="PRU01360"/>
    </source>
</evidence>
<keyword evidence="5" id="KW-0732">Signal</keyword>
<accession>V4RTP4</accession>
<dbReference type="InterPro" id="IPR012910">
    <property type="entry name" value="Plug_dom"/>
</dbReference>
<protein>
    <submittedName>
        <fullName evidence="15">TonB-dependent receptor</fullName>
    </submittedName>
</protein>
<evidence type="ECO:0000256" key="5">
    <source>
        <dbReference type="ARBA" id="ARBA00022729"/>
    </source>
</evidence>
<evidence type="ECO:0000256" key="6">
    <source>
        <dbReference type="ARBA" id="ARBA00023065"/>
    </source>
</evidence>
<proteinExistence type="inferred from homology"/>
<keyword evidence="6" id="KW-0406">Ion transport</keyword>
<evidence type="ECO:0000259" key="13">
    <source>
        <dbReference type="Pfam" id="PF00593"/>
    </source>
</evidence>
<dbReference type="Gene3D" id="2.40.170.20">
    <property type="entry name" value="TonB-dependent receptor, beta-barrel domain"/>
    <property type="match status" value="1"/>
</dbReference>
<comment type="subcellular location">
    <subcellularLocation>
        <location evidence="1 10">Cell outer membrane</location>
        <topology evidence="1 10">Multi-pass membrane protein</topology>
    </subcellularLocation>
</comment>
<dbReference type="PROSITE" id="PS52016">
    <property type="entry name" value="TONB_DEPENDENT_REC_3"/>
    <property type="match status" value="1"/>
</dbReference>
<name>V4RTP4_9HYPH</name>
<evidence type="ECO:0000256" key="2">
    <source>
        <dbReference type="ARBA" id="ARBA00022448"/>
    </source>
</evidence>
<evidence type="ECO:0000256" key="8">
    <source>
        <dbReference type="ARBA" id="ARBA00023136"/>
    </source>
</evidence>
<dbReference type="AlphaFoldDB" id="V4RTP4"/>
<dbReference type="InterPro" id="IPR037066">
    <property type="entry name" value="Plug_dom_sf"/>
</dbReference>
<evidence type="ECO:0000313" key="16">
    <source>
        <dbReference type="Proteomes" id="UP000017819"/>
    </source>
</evidence>
<dbReference type="PATRIC" id="fig|631454.5.peg.937"/>
<evidence type="ECO:0000256" key="1">
    <source>
        <dbReference type="ARBA" id="ARBA00004571"/>
    </source>
</evidence>
<keyword evidence="15" id="KW-0675">Receptor</keyword>
<dbReference type="InterPro" id="IPR000531">
    <property type="entry name" value="Beta-barrel_TonB"/>
</dbReference>
<evidence type="ECO:0000256" key="9">
    <source>
        <dbReference type="ARBA" id="ARBA00023237"/>
    </source>
</evidence>